<evidence type="ECO:0000259" key="3">
    <source>
        <dbReference type="Pfam" id="PF24883"/>
    </source>
</evidence>
<feature type="region of interest" description="Disordered" evidence="2">
    <location>
        <begin position="66"/>
        <end position="96"/>
    </location>
</feature>
<dbReference type="InterPro" id="IPR027417">
    <property type="entry name" value="P-loop_NTPase"/>
</dbReference>
<evidence type="ECO:0008006" key="7">
    <source>
        <dbReference type="Google" id="ProtNLM"/>
    </source>
</evidence>
<proteinExistence type="predicted"/>
<gene>
    <name evidence="5" type="ORF">SLS60_009587</name>
</gene>
<evidence type="ECO:0000256" key="1">
    <source>
        <dbReference type="ARBA" id="ARBA00022737"/>
    </source>
</evidence>
<evidence type="ECO:0000259" key="4">
    <source>
        <dbReference type="Pfam" id="PF25053"/>
    </source>
</evidence>
<protein>
    <recommendedName>
        <fullName evidence="7">NACHT domain-containing protein</fullName>
    </recommendedName>
</protein>
<feature type="domain" description="Nephrocystin 3-like N-terminal" evidence="3">
    <location>
        <begin position="361"/>
        <end position="534"/>
    </location>
</feature>
<feature type="domain" description="DUF7791" evidence="4">
    <location>
        <begin position="647"/>
        <end position="789"/>
    </location>
</feature>
<evidence type="ECO:0000313" key="6">
    <source>
        <dbReference type="Proteomes" id="UP001521785"/>
    </source>
</evidence>
<dbReference type="PANTHER" id="PTHR10039">
    <property type="entry name" value="AMELOGENIN"/>
    <property type="match status" value="1"/>
</dbReference>
<dbReference type="InterPro" id="IPR056693">
    <property type="entry name" value="DUF7791"/>
</dbReference>
<name>A0ABR3QUQ9_9PLEO</name>
<keyword evidence="1" id="KW-0677">Repeat</keyword>
<dbReference type="SUPFAM" id="SSF52540">
    <property type="entry name" value="P-loop containing nucleoside triphosphate hydrolases"/>
    <property type="match status" value="1"/>
</dbReference>
<dbReference type="Proteomes" id="UP001521785">
    <property type="component" value="Unassembled WGS sequence"/>
</dbReference>
<dbReference type="Pfam" id="PF25053">
    <property type="entry name" value="DUF7791"/>
    <property type="match status" value="1"/>
</dbReference>
<evidence type="ECO:0000256" key="2">
    <source>
        <dbReference type="SAM" id="MobiDB-lite"/>
    </source>
</evidence>
<organism evidence="5 6">
    <name type="scientific">Paraconiothyrium brasiliense</name>
    <dbReference type="NCBI Taxonomy" id="300254"/>
    <lineage>
        <taxon>Eukaryota</taxon>
        <taxon>Fungi</taxon>
        <taxon>Dikarya</taxon>
        <taxon>Ascomycota</taxon>
        <taxon>Pezizomycotina</taxon>
        <taxon>Dothideomycetes</taxon>
        <taxon>Pleosporomycetidae</taxon>
        <taxon>Pleosporales</taxon>
        <taxon>Massarineae</taxon>
        <taxon>Didymosphaeriaceae</taxon>
        <taxon>Paraconiothyrium</taxon>
    </lineage>
</organism>
<keyword evidence="6" id="KW-1185">Reference proteome</keyword>
<dbReference type="InterPro" id="IPR056884">
    <property type="entry name" value="NPHP3-like_N"/>
</dbReference>
<dbReference type="Gene3D" id="3.40.50.300">
    <property type="entry name" value="P-loop containing nucleotide triphosphate hydrolases"/>
    <property type="match status" value="1"/>
</dbReference>
<dbReference type="PANTHER" id="PTHR10039:SF5">
    <property type="entry name" value="NACHT DOMAIN-CONTAINING PROTEIN"/>
    <property type="match status" value="1"/>
</dbReference>
<accession>A0ABR3QUQ9</accession>
<dbReference type="Pfam" id="PF24883">
    <property type="entry name" value="NPHP3_N"/>
    <property type="match status" value="1"/>
</dbReference>
<reference evidence="5 6" key="1">
    <citation type="submission" date="2024-02" db="EMBL/GenBank/DDBJ databases">
        <title>De novo assembly and annotation of 12 fungi associated with fruit tree decline syndrome in Ontario, Canada.</title>
        <authorList>
            <person name="Sulman M."/>
            <person name="Ellouze W."/>
            <person name="Ilyukhin E."/>
        </authorList>
    </citation>
    <scope>NUCLEOTIDE SEQUENCE [LARGE SCALE GENOMIC DNA]</scope>
    <source>
        <strain evidence="5 6">M42-189</strain>
    </source>
</reference>
<comment type="caution">
    <text evidence="5">The sequence shown here is derived from an EMBL/GenBank/DDBJ whole genome shotgun (WGS) entry which is preliminary data.</text>
</comment>
<evidence type="ECO:0000313" key="5">
    <source>
        <dbReference type="EMBL" id="KAL1595897.1"/>
    </source>
</evidence>
<dbReference type="EMBL" id="JAKJXO020000015">
    <property type="protein sequence ID" value="KAL1595897.1"/>
    <property type="molecule type" value="Genomic_DNA"/>
</dbReference>
<sequence>MDSAIWAFLANSDSPTRRSWSSFYRQATNTSDTSIRTDHTPTPTALVGFESARQVTRIGPFKWLAKRKRSPPRPVKNGGDGASATPLPNDEQLSSLPNMPKALPAVGLAACALQLVDFATKVLVSGHEFYQPRIGSSVDNANLTRAVTHELYRLTEALSKRRSKKVYSEKKSGKLEDATQLLLRLSESTQEVIVVLIDGLNQAQAKCVGGESTWTNLREPLMTVWTKGAITTQKKRLQLQRKELDLALLRALKAYIDQSSEKGLSMISLEDTQAYHQEAWQHEAIEAISTNDWKAKNKKHVEEFAKLVDSLVLAEIEARFRDLTFANLHFPEQDDRLHSISKPNEESFQWIWNSRQQGKGSFPVWLGDTSGQNVFWLTGKPGSGKSTLMKYLFRNEELFPYLERWSGQSPGILTGFFLWNCGRDLQKTTMGLLRTLLYEALQDMIFGPLDEDPGIVQRIFGERWKQFSSYGGGIHKFSLSELRTAFDLMLSDTTKKFLLMIDGLDELDDDPTNALTVLISASNRENVKVCISSRPSVIYQATFKDWPSLELNKWTRKGIQDYVLYAFDQNDTMFNIPAEKSDGTEERAIINTLIDKASGVFLWASLATEFLIQSTKESDDVSTIKWRVNALPQELDALLIYMFDNLDAQHFTQAARLFRLVDAHGYPSLLPLTSAVDTDTRSALEADTRPLTVGEVLTRSEKMRNVLVFKCKNLLSIFEAVPADSPRTSVEVADFAHYKVNYAHRCIRDFLRSYEMRSRIAQATNYESFIEDEYWANAHLWTLKTLQPRDGQLLIWDTLADCIEHALRLESNDGRVRLTYLDEVNATLAEHLINPATPVQTMDLPPGATVNSFGDISVLLNLGNYLTIKARSADKKDLRHAIEYAKEVRKRLDAGGLDAYLGKRGKLRESYEKEDADLASLLEYHTKSSLKLGSPKITRDMPEWV</sequence>